<feature type="domain" description="Glycosyltransferase subfamily 4-like N-terminal" evidence="3">
    <location>
        <begin position="17"/>
        <end position="181"/>
    </location>
</feature>
<dbReference type="SUPFAM" id="SSF53756">
    <property type="entry name" value="UDP-Glycosyltransferase/glycogen phosphorylase"/>
    <property type="match status" value="1"/>
</dbReference>
<dbReference type="Pfam" id="PF13439">
    <property type="entry name" value="Glyco_transf_4"/>
    <property type="match status" value="1"/>
</dbReference>
<protein>
    <submittedName>
        <fullName evidence="4">Glycosyltransferase involved in cell wall bisynthesis</fullName>
    </submittedName>
</protein>
<dbReference type="FunFam" id="3.40.50.2000:FF:000119">
    <property type="entry name" value="Glycosyl transferase group 1"/>
    <property type="match status" value="1"/>
</dbReference>
<dbReference type="STRING" id="1249933.SAMN04489797_1170"/>
<evidence type="ECO:0000259" key="3">
    <source>
        <dbReference type="Pfam" id="PF13439"/>
    </source>
</evidence>
<feature type="domain" description="Glycosyl transferase family 1" evidence="2">
    <location>
        <begin position="190"/>
        <end position="350"/>
    </location>
</feature>
<evidence type="ECO:0000259" key="2">
    <source>
        <dbReference type="Pfam" id="PF00534"/>
    </source>
</evidence>
<proteinExistence type="predicted"/>
<reference evidence="4 5" key="1">
    <citation type="submission" date="2016-10" db="EMBL/GenBank/DDBJ databases">
        <authorList>
            <person name="Varghese N."/>
            <person name="Submissions S."/>
        </authorList>
    </citation>
    <scope>NUCLEOTIDE SEQUENCE [LARGE SCALE GENOMIC DNA]</scope>
    <source>
        <strain evidence="4 5">RHA_55</strain>
    </source>
</reference>
<evidence type="ECO:0000313" key="4">
    <source>
        <dbReference type="EMBL" id="SDS23993.1"/>
    </source>
</evidence>
<keyword evidence="1 4" id="KW-0808">Transferase</keyword>
<dbReference type="GO" id="GO:0009103">
    <property type="term" value="P:lipopolysaccharide biosynthetic process"/>
    <property type="evidence" value="ECO:0007669"/>
    <property type="project" value="TreeGrafter"/>
</dbReference>
<dbReference type="EMBL" id="LT629774">
    <property type="protein sequence ID" value="SDS23993.1"/>
    <property type="molecule type" value="Genomic_DNA"/>
</dbReference>
<dbReference type="PANTHER" id="PTHR46401:SF2">
    <property type="entry name" value="GLYCOSYLTRANSFERASE WBBK-RELATED"/>
    <property type="match status" value="1"/>
</dbReference>
<dbReference type="InterPro" id="IPR001296">
    <property type="entry name" value="Glyco_trans_1"/>
</dbReference>
<dbReference type="Pfam" id="PF00534">
    <property type="entry name" value="Glycos_transf_1"/>
    <property type="match status" value="1"/>
</dbReference>
<accession>A0A1H1QKY0</accession>
<sequence length="387" mass="44216">MKIGIEAQRLYRPHKHGMDRVALELIKNLQVLDKENDYVIFVKPDTDNTVISETENFKIVEVEAASYPIWEQLKLPKMVKAHQCDVLHCTSNTAPLFIDVPLVTTLHDIIFKETSVFSQLISSASWYQKFGNFYRRLIVNKVVKQSDVLITVSNFEKENISNRYQLQTSKINTVHNGVNTNFVSSFNRFEIERVKQNYQLPQNFLLHLANTDPRKNTARVLRAFYKYIGTTTDDVKLVLVGLNEATLNTLLKQIGLGKVLKDKIVLTGYVLDEDLPIIFHLAEVFLFPSLREGFGIPIIEAMACGVPVITSNTSSMPEVAGDAAYLVNPKNETEIFEAILKIRVVTTLKKELIKKGLKQYQLFTWENAAKKVLEIYKQFDKKNSQSL</sequence>
<dbReference type="RefSeq" id="WP_092445163.1">
    <property type="nucleotide sequence ID" value="NZ_LT629774.1"/>
</dbReference>
<dbReference type="Gene3D" id="3.40.50.2000">
    <property type="entry name" value="Glycogen Phosphorylase B"/>
    <property type="match status" value="2"/>
</dbReference>
<dbReference type="PANTHER" id="PTHR46401">
    <property type="entry name" value="GLYCOSYLTRANSFERASE WBBK-RELATED"/>
    <property type="match status" value="1"/>
</dbReference>
<gene>
    <name evidence="4" type="ORF">SAMN04489797_1170</name>
</gene>
<keyword evidence="5" id="KW-1185">Reference proteome</keyword>
<dbReference type="Proteomes" id="UP000198963">
    <property type="component" value="Chromosome I"/>
</dbReference>
<dbReference type="AlphaFoldDB" id="A0A1H1QKY0"/>
<name>A0A1H1QKY0_9FLAO</name>
<dbReference type="InterPro" id="IPR028098">
    <property type="entry name" value="Glyco_trans_4-like_N"/>
</dbReference>
<organism evidence="4 5">
    <name type="scientific">Winogradskyella sediminis</name>
    <dbReference type="NCBI Taxonomy" id="1382466"/>
    <lineage>
        <taxon>Bacteria</taxon>
        <taxon>Pseudomonadati</taxon>
        <taxon>Bacteroidota</taxon>
        <taxon>Flavobacteriia</taxon>
        <taxon>Flavobacteriales</taxon>
        <taxon>Flavobacteriaceae</taxon>
        <taxon>Winogradskyella</taxon>
    </lineage>
</organism>
<dbReference type="GO" id="GO:0016757">
    <property type="term" value="F:glycosyltransferase activity"/>
    <property type="evidence" value="ECO:0007669"/>
    <property type="project" value="InterPro"/>
</dbReference>
<evidence type="ECO:0000313" key="5">
    <source>
        <dbReference type="Proteomes" id="UP000198963"/>
    </source>
</evidence>
<dbReference type="CDD" id="cd03809">
    <property type="entry name" value="GT4_MtfB-like"/>
    <property type="match status" value="1"/>
</dbReference>
<evidence type="ECO:0000256" key="1">
    <source>
        <dbReference type="ARBA" id="ARBA00022679"/>
    </source>
</evidence>